<feature type="transmembrane region" description="Helical" evidence="2">
    <location>
        <begin position="132"/>
        <end position="157"/>
    </location>
</feature>
<accession>A0ABT4A4F4</accession>
<feature type="transmembrane region" description="Helical" evidence="2">
    <location>
        <begin position="230"/>
        <end position="249"/>
    </location>
</feature>
<evidence type="ECO:0000256" key="2">
    <source>
        <dbReference type="SAM" id="Phobius"/>
    </source>
</evidence>
<dbReference type="Proteomes" id="UP001207654">
    <property type="component" value="Unassembled WGS sequence"/>
</dbReference>
<keyword evidence="2" id="KW-0812">Transmembrane</keyword>
<feature type="transmembrane region" description="Helical" evidence="2">
    <location>
        <begin position="78"/>
        <end position="98"/>
    </location>
</feature>
<sequence>MQKRGDRLPMTAALSSMLVTLALFGLGSVLWILWLFGGEALRTWQEMGWWAPVVVLVTGVSLMASLGALVLRGWKSRLPAAVFLALGLAPWLVGTLGARWGVRSCFEAIANVNFTDRITILGNGFSEALASYLFGGGLSVALLLGLAAGLGTAALVVASGRRASEEPSIEPGGPASAALLSLAAALAVGALLPSVFFLRNGFNVLANARLLDREPLLIQTVTSLGAARQFSRVALGVSLVLAVGTALWARRRPGMGLGRAVAAGLCVVPAFALHALTFQNMEHMARVAAATPWASAGDFQPVSVSNLLSSRQAPDALVTLTHLKPPEGAPRQDVPLEGALAPALRASLNEWQLEVAEVEDAIERKRLILHPTLSLAVDGRLDGAKLRGLVEAALPAGVRSIILVGQTPSSPNSALLESEPLMGLFTREMLATEPIALLSALPQGEPMEGGWDARLDANVLTLTPRPGSSEEPLTVDLSQPQPDFDPEDVGDRSVPIYLPMGEALTAERLVRISEVLSGRRTGRRVLLLVLLTEPLLEDAAPVADDGPR</sequence>
<keyword evidence="2" id="KW-1133">Transmembrane helix</keyword>
<feature type="transmembrane region" description="Helical" evidence="2">
    <location>
        <begin position="12"/>
        <end position="37"/>
    </location>
</feature>
<evidence type="ECO:0000256" key="1">
    <source>
        <dbReference type="SAM" id="MobiDB-lite"/>
    </source>
</evidence>
<comment type="caution">
    <text evidence="3">The sequence shown here is derived from an EMBL/GenBank/DDBJ whole genome shotgun (WGS) entry which is preliminary data.</text>
</comment>
<keyword evidence="4" id="KW-1185">Reference proteome</keyword>
<feature type="transmembrane region" description="Helical" evidence="2">
    <location>
        <begin position="49"/>
        <end position="71"/>
    </location>
</feature>
<feature type="region of interest" description="Disordered" evidence="1">
    <location>
        <begin position="464"/>
        <end position="488"/>
    </location>
</feature>
<evidence type="ECO:0000313" key="3">
    <source>
        <dbReference type="EMBL" id="MCY1076531.1"/>
    </source>
</evidence>
<organism evidence="3 4">
    <name type="scientific">Archangium lansingense</name>
    <dbReference type="NCBI Taxonomy" id="2995310"/>
    <lineage>
        <taxon>Bacteria</taxon>
        <taxon>Pseudomonadati</taxon>
        <taxon>Myxococcota</taxon>
        <taxon>Myxococcia</taxon>
        <taxon>Myxococcales</taxon>
        <taxon>Cystobacterineae</taxon>
        <taxon>Archangiaceae</taxon>
        <taxon>Archangium</taxon>
    </lineage>
</organism>
<feature type="transmembrane region" description="Helical" evidence="2">
    <location>
        <begin position="177"/>
        <end position="198"/>
    </location>
</feature>
<dbReference type="RefSeq" id="WP_267535413.1">
    <property type="nucleotide sequence ID" value="NZ_JAPNKA010000001.1"/>
</dbReference>
<feature type="transmembrane region" description="Helical" evidence="2">
    <location>
        <begin position="256"/>
        <end position="276"/>
    </location>
</feature>
<protein>
    <submittedName>
        <fullName evidence="3">Uncharacterized protein</fullName>
    </submittedName>
</protein>
<evidence type="ECO:0000313" key="4">
    <source>
        <dbReference type="Proteomes" id="UP001207654"/>
    </source>
</evidence>
<keyword evidence="2" id="KW-0472">Membrane</keyword>
<proteinExistence type="predicted"/>
<dbReference type="EMBL" id="JAPNKA010000001">
    <property type="protein sequence ID" value="MCY1076531.1"/>
    <property type="molecule type" value="Genomic_DNA"/>
</dbReference>
<gene>
    <name evidence="3" type="ORF">OV287_18805</name>
</gene>
<reference evidence="3 4" key="1">
    <citation type="submission" date="2022-11" db="EMBL/GenBank/DDBJ databases">
        <title>Minimal conservation of predation-associated metabolite biosynthetic gene clusters underscores biosynthetic potential of Myxococcota including descriptions for ten novel species: Archangium lansinium sp. nov., Myxococcus landrumus sp. nov., Nannocystis bai.</title>
        <authorList>
            <person name="Ahearne A."/>
            <person name="Stevens C."/>
            <person name="Phillips K."/>
        </authorList>
    </citation>
    <scope>NUCLEOTIDE SEQUENCE [LARGE SCALE GENOMIC DNA]</scope>
    <source>
        <strain evidence="3 4">MIWBW</strain>
    </source>
</reference>
<name>A0ABT4A4F4_9BACT</name>